<evidence type="ECO:0000313" key="4">
    <source>
        <dbReference type="Proteomes" id="UP001519343"/>
    </source>
</evidence>
<evidence type="ECO:0000259" key="2">
    <source>
        <dbReference type="PROSITE" id="PS51272"/>
    </source>
</evidence>
<dbReference type="PROSITE" id="PS51272">
    <property type="entry name" value="SLH"/>
    <property type="match status" value="3"/>
</dbReference>
<dbReference type="RefSeq" id="WP_209809905.1">
    <property type="nucleotide sequence ID" value="NZ_JAGGKT010000004.1"/>
</dbReference>
<dbReference type="InterPro" id="IPR051465">
    <property type="entry name" value="Cell_Envelope_Struct_Comp"/>
</dbReference>
<dbReference type="PANTHER" id="PTHR43308">
    <property type="entry name" value="OUTER MEMBRANE PROTEIN ALPHA-RELATED"/>
    <property type="match status" value="1"/>
</dbReference>
<comment type="caution">
    <text evidence="3">The sequence shown here is derived from an EMBL/GenBank/DDBJ whole genome shotgun (WGS) entry which is preliminary data.</text>
</comment>
<dbReference type="Pfam" id="PF00395">
    <property type="entry name" value="SLH"/>
    <property type="match status" value="2"/>
</dbReference>
<feature type="domain" description="SLH" evidence="2">
    <location>
        <begin position="23"/>
        <end position="86"/>
    </location>
</feature>
<name>A0ABS4GP36_9BACL</name>
<feature type="domain" description="SLH" evidence="2">
    <location>
        <begin position="88"/>
        <end position="146"/>
    </location>
</feature>
<keyword evidence="1" id="KW-0732">Signal</keyword>
<feature type="chain" id="PRO_5047212048" description="SLH domain-containing protein" evidence="1">
    <location>
        <begin position="25"/>
        <end position="439"/>
    </location>
</feature>
<accession>A0ABS4GP36</accession>
<dbReference type="EMBL" id="JAGGKT010000004">
    <property type="protein sequence ID" value="MBP1931822.1"/>
    <property type="molecule type" value="Genomic_DNA"/>
</dbReference>
<dbReference type="PANTHER" id="PTHR43308:SF5">
    <property type="entry name" value="S-LAYER PROTEIN _ PEPTIDOGLYCAN ENDO-BETA-N-ACETYLGLUCOSAMINIDASE"/>
    <property type="match status" value="1"/>
</dbReference>
<organism evidence="3 4">
    <name type="scientific">Ammoniphilus resinae</name>
    <dbReference type="NCBI Taxonomy" id="861532"/>
    <lineage>
        <taxon>Bacteria</taxon>
        <taxon>Bacillati</taxon>
        <taxon>Bacillota</taxon>
        <taxon>Bacilli</taxon>
        <taxon>Bacillales</taxon>
        <taxon>Paenibacillaceae</taxon>
        <taxon>Aneurinibacillus group</taxon>
        <taxon>Ammoniphilus</taxon>
    </lineage>
</organism>
<gene>
    <name evidence="3" type="ORF">J2Z37_001823</name>
</gene>
<reference evidence="3 4" key="1">
    <citation type="submission" date="2021-03" db="EMBL/GenBank/DDBJ databases">
        <title>Genomic Encyclopedia of Type Strains, Phase IV (KMG-IV): sequencing the most valuable type-strain genomes for metagenomic binning, comparative biology and taxonomic classification.</title>
        <authorList>
            <person name="Goeker M."/>
        </authorList>
    </citation>
    <scope>NUCLEOTIDE SEQUENCE [LARGE SCALE GENOMIC DNA]</scope>
    <source>
        <strain evidence="3 4">DSM 24738</strain>
    </source>
</reference>
<evidence type="ECO:0000256" key="1">
    <source>
        <dbReference type="SAM" id="SignalP"/>
    </source>
</evidence>
<feature type="signal peptide" evidence="1">
    <location>
        <begin position="1"/>
        <end position="24"/>
    </location>
</feature>
<dbReference type="Proteomes" id="UP001519343">
    <property type="component" value="Unassembled WGS sequence"/>
</dbReference>
<dbReference type="InterPro" id="IPR001119">
    <property type="entry name" value="SLH_dom"/>
</dbReference>
<sequence>MKKQLSLLIASALLISLFNDQAFANSQITDISTHWAKTDVRQSVEWGFIKGYGDGTFKPDNPITRAEFTTALVQALNLKLSTNPSVFVDDNNWAETYIQTAIENKLIHANEYKDLRFDPSRKITRQEIAVMTVRALDKAKDAEDQGFWNSILSKLTDLTNVDEQFRGYVKIANDLGIVKGYADGSFGPNKTATRAEAVVMVIRTLEKLPNPPVRTIKPEQPSVDKDRFGRTIRTTNLPKNYKDYPYIVASIPNEMYEMPYSKRGLPSRMTSAQLYKNVPEFTDENVDVWMERISKYYDLIFNVDYRTIDGNWEKKAYEYIHKGANEDYLKKQLKEYREWVQKNQIVIEGWLKPEPTMVYSSFGGYNVRSEFEFKIVSFKQNKNLLYDPFADGMTLNKGVTYKGYADIEISAHMMGDWGQSLRISNLASVFLNNKSNLPK</sequence>
<proteinExistence type="predicted"/>
<protein>
    <recommendedName>
        <fullName evidence="2">SLH domain-containing protein</fullName>
    </recommendedName>
</protein>
<feature type="domain" description="SLH" evidence="2">
    <location>
        <begin position="152"/>
        <end position="215"/>
    </location>
</feature>
<evidence type="ECO:0000313" key="3">
    <source>
        <dbReference type="EMBL" id="MBP1931822.1"/>
    </source>
</evidence>
<keyword evidence="4" id="KW-1185">Reference proteome</keyword>